<dbReference type="RefSeq" id="WP_238291149.1">
    <property type="nucleotide sequence ID" value="NZ_BPQS01000033.1"/>
</dbReference>
<evidence type="ECO:0000313" key="2">
    <source>
        <dbReference type="Proteomes" id="UP001244297"/>
    </source>
</evidence>
<dbReference type="Proteomes" id="UP001244297">
    <property type="component" value="Unassembled WGS sequence"/>
</dbReference>
<accession>A0ABT8ALC5</accession>
<protein>
    <recommendedName>
        <fullName evidence="3">STAS/SEC14 domain-containing protein</fullName>
    </recommendedName>
</protein>
<comment type="caution">
    <text evidence="1">The sequence shown here is derived from an EMBL/GenBank/DDBJ whole genome shotgun (WGS) entry which is preliminary data.</text>
</comment>
<name>A0ABT8ALC5_9HYPH</name>
<reference evidence="2" key="1">
    <citation type="journal article" date="2019" name="Int. J. Syst. Evol. Microbiol.">
        <title>The Global Catalogue of Microorganisms (GCM) 10K type strain sequencing project: providing services to taxonomists for standard genome sequencing and annotation.</title>
        <authorList>
            <consortium name="The Broad Institute Genomics Platform"/>
            <consortium name="The Broad Institute Genome Sequencing Center for Infectious Disease"/>
            <person name="Wu L."/>
            <person name="Ma J."/>
        </authorList>
    </citation>
    <scope>NUCLEOTIDE SEQUENCE [LARGE SCALE GENOMIC DNA]</scope>
    <source>
        <strain evidence="2">CECT 7806</strain>
    </source>
</reference>
<sequence length="82" mass="8866">MSLQLQPVQVATGSEDQESQLVFHEGFLVAILVRLSDLHETDAGKWFLEAGFGRVTDISGPTFADIDEAQAWICARLGSSGT</sequence>
<keyword evidence="2" id="KW-1185">Reference proteome</keyword>
<evidence type="ECO:0008006" key="3">
    <source>
        <dbReference type="Google" id="ProtNLM"/>
    </source>
</evidence>
<gene>
    <name evidence="1" type="ORF">QWZ18_06085</name>
</gene>
<evidence type="ECO:0000313" key="1">
    <source>
        <dbReference type="EMBL" id="MDN3570194.1"/>
    </source>
</evidence>
<dbReference type="EMBL" id="JAUFPT010000016">
    <property type="protein sequence ID" value="MDN3570194.1"/>
    <property type="molecule type" value="Genomic_DNA"/>
</dbReference>
<organism evidence="1 2">
    <name type="scientific">Methylobacterium longum</name>
    <dbReference type="NCBI Taxonomy" id="767694"/>
    <lineage>
        <taxon>Bacteria</taxon>
        <taxon>Pseudomonadati</taxon>
        <taxon>Pseudomonadota</taxon>
        <taxon>Alphaproteobacteria</taxon>
        <taxon>Hyphomicrobiales</taxon>
        <taxon>Methylobacteriaceae</taxon>
        <taxon>Methylobacterium</taxon>
    </lineage>
</organism>
<proteinExistence type="predicted"/>